<dbReference type="AlphaFoldDB" id="A0A562ZGX1"/>
<dbReference type="InterPro" id="IPR050090">
    <property type="entry name" value="Tyrosine_recombinase_XerCD"/>
</dbReference>
<keyword evidence="5" id="KW-1185">Reference proteome</keyword>
<keyword evidence="2" id="KW-0233">DNA recombination</keyword>
<organism evidence="4 5">
    <name type="scientific">Caenimonas sedimenti</name>
    <dbReference type="NCBI Taxonomy" id="2596921"/>
    <lineage>
        <taxon>Bacteria</taxon>
        <taxon>Pseudomonadati</taxon>
        <taxon>Pseudomonadota</taxon>
        <taxon>Betaproteobacteria</taxon>
        <taxon>Burkholderiales</taxon>
        <taxon>Comamonadaceae</taxon>
        <taxon>Caenimonas</taxon>
    </lineage>
</organism>
<sequence length="302" mass="33732">MRKPIEKRFDLAAAVRSVVEQPATELTVAELVRAHSAVSCDGSDRRLRKWVDAFGTTSAWQLTSERLQVAAQAMLEHGYSPAAVNRDLSSLGSAYKWAGAKRICPRGFRSPTLGVPRFDEPIRRVHVDPAKVEALRHASLAHPDRRFGVFVALLIDTGARKSEILERRGREVDCARGEVLAPNTKNGTPRVLFFRPETGQLIRRVFGKLAPDRLLFEGREPGQPICYRRAWDGLRLEVGLPELHIHDLRHVKAASLLRAGVTIGVAAQVLGHDPAVLSRRYGHLETEALRRAQEQAWRTMTN</sequence>
<dbReference type="Pfam" id="PF00589">
    <property type="entry name" value="Phage_integrase"/>
    <property type="match status" value="1"/>
</dbReference>
<dbReference type="EMBL" id="VOBQ01000023">
    <property type="protein sequence ID" value="TWO67763.1"/>
    <property type="molecule type" value="Genomic_DNA"/>
</dbReference>
<evidence type="ECO:0000313" key="5">
    <source>
        <dbReference type="Proteomes" id="UP000318199"/>
    </source>
</evidence>
<accession>A0A562ZGX1</accession>
<gene>
    <name evidence="4" type="ORF">FN976_25600</name>
</gene>
<proteinExistence type="predicted"/>
<evidence type="ECO:0000256" key="2">
    <source>
        <dbReference type="ARBA" id="ARBA00023172"/>
    </source>
</evidence>
<evidence type="ECO:0000256" key="1">
    <source>
        <dbReference type="ARBA" id="ARBA00022908"/>
    </source>
</evidence>
<keyword evidence="1" id="KW-0229">DNA integration</keyword>
<dbReference type="GO" id="GO:0003677">
    <property type="term" value="F:DNA binding"/>
    <property type="evidence" value="ECO:0007669"/>
    <property type="project" value="InterPro"/>
</dbReference>
<dbReference type="InterPro" id="IPR002104">
    <property type="entry name" value="Integrase_catalytic"/>
</dbReference>
<dbReference type="SUPFAM" id="SSF56349">
    <property type="entry name" value="DNA breaking-rejoining enzymes"/>
    <property type="match status" value="1"/>
</dbReference>
<dbReference type="GO" id="GO:0015074">
    <property type="term" value="P:DNA integration"/>
    <property type="evidence" value="ECO:0007669"/>
    <property type="project" value="UniProtKB-KW"/>
</dbReference>
<dbReference type="PANTHER" id="PTHR30349">
    <property type="entry name" value="PHAGE INTEGRASE-RELATED"/>
    <property type="match status" value="1"/>
</dbReference>
<dbReference type="OrthoDB" id="662444at2"/>
<dbReference type="InterPro" id="IPR011010">
    <property type="entry name" value="DNA_brk_join_enz"/>
</dbReference>
<comment type="caution">
    <text evidence="4">The sequence shown here is derived from an EMBL/GenBank/DDBJ whole genome shotgun (WGS) entry which is preliminary data.</text>
</comment>
<dbReference type="PANTHER" id="PTHR30349:SF64">
    <property type="entry name" value="PROPHAGE INTEGRASE INTD-RELATED"/>
    <property type="match status" value="1"/>
</dbReference>
<dbReference type="InterPro" id="IPR013762">
    <property type="entry name" value="Integrase-like_cat_sf"/>
</dbReference>
<evidence type="ECO:0000259" key="3">
    <source>
        <dbReference type="PROSITE" id="PS51898"/>
    </source>
</evidence>
<dbReference type="PROSITE" id="PS51898">
    <property type="entry name" value="TYR_RECOMBINASE"/>
    <property type="match status" value="1"/>
</dbReference>
<protein>
    <submittedName>
        <fullName evidence="4">Site-specific integrase</fullName>
    </submittedName>
</protein>
<dbReference type="RefSeq" id="WP_145896287.1">
    <property type="nucleotide sequence ID" value="NZ_VOBQ01000023.1"/>
</dbReference>
<dbReference type="Gene3D" id="1.10.443.10">
    <property type="entry name" value="Intergrase catalytic core"/>
    <property type="match status" value="1"/>
</dbReference>
<dbReference type="GO" id="GO:0006310">
    <property type="term" value="P:DNA recombination"/>
    <property type="evidence" value="ECO:0007669"/>
    <property type="project" value="UniProtKB-KW"/>
</dbReference>
<dbReference type="CDD" id="cd00796">
    <property type="entry name" value="INT_Rci_Hp1_C"/>
    <property type="match status" value="1"/>
</dbReference>
<name>A0A562ZGX1_9BURK</name>
<reference evidence="4 5" key="1">
    <citation type="submission" date="2019-07" db="EMBL/GenBank/DDBJ databases">
        <title>Caenimonas sedimenti sp. nov., isolated from activated sludge.</title>
        <authorList>
            <person name="Xu J."/>
        </authorList>
    </citation>
    <scope>NUCLEOTIDE SEQUENCE [LARGE SCALE GENOMIC DNA]</scope>
    <source>
        <strain evidence="4 5">HX-9-20</strain>
    </source>
</reference>
<feature type="domain" description="Tyr recombinase" evidence="3">
    <location>
        <begin position="122"/>
        <end position="294"/>
    </location>
</feature>
<dbReference type="Proteomes" id="UP000318199">
    <property type="component" value="Unassembled WGS sequence"/>
</dbReference>
<evidence type="ECO:0000313" key="4">
    <source>
        <dbReference type="EMBL" id="TWO67763.1"/>
    </source>
</evidence>